<evidence type="ECO:0000313" key="3">
    <source>
        <dbReference type="Proteomes" id="UP000238392"/>
    </source>
</evidence>
<dbReference type="InterPro" id="IPR036398">
    <property type="entry name" value="CA_dom_sf"/>
</dbReference>
<dbReference type="InterPro" id="IPR018883">
    <property type="entry name" value="Delta_CA"/>
</dbReference>
<proteinExistence type="predicted"/>
<feature type="signal peptide" evidence="1">
    <location>
        <begin position="1"/>
        <end position="22"/>
    </location>
</feature>
<comment type="caution">
    <text evidence="2">The sequence shown here is derived from an EMBL/GenBank/DDBJ whole genome shotgun (WGS) entry which is preliminary data.</text>
</comment>
<dbReference type="Pfam" id="PF10563">
    <property type="entry name" value="CA_like"/>
    <property type="match status" value="1"/>
</dbReference>
<keyword evidence="1" id="KW-0732">Signal</keyword>
<protein>
    <recommendedName>
        <fullName evidence="4">Cadmium carbonic anhydrase-like repeat protein</fullName>
    </recommendedName>
</protein>
<sequence>MKIMTTGLSVTAFLAASIAAVAGTSEHAEVADAVIDAQRAVLAEATEDAGFGPQSPRDLRYTVGGNPRVFSMAPPASQMNLCNIHFHDGAEHAGGQFSTFRGNGDGEGWGTGYVYDGDLTEAELAPLAAPIGTGEHGLLQSGQTIEVHFVHTTSDIEPGPTLGACLADSTGNPQLRVETQVMVLVNDANAIDFRTLADVQQVNGYWQAPNVPENTGTPIAYLGSTTGPSYNEKASPFQVTWSVRPEVIKVDINTVGAWYADNMFDEDHAHGVRNLVTNVDLLSPINQ</sequence>
<name>A0A2T0WID3_9RHOB</name>
<dbReference type="AlphaFoldDB" id="A0A2T0WID3"/>
<gene>
    <name evidence="2" type="ORF">CLV74_11254</name>
</gene>
<reference evidence="2 3" key="1">
    <citation type="submission" date="2018-03" db="EMBL/GenBank/DDBJ databases">
        <title>Genomic Encyclopedia of Archaeal and Bacterial Type Strains, Phase II (KMG-II): from individual species to whole genera.</title>
        <authorList>
            <person name="Goeker M."/>
        </authorList>
    </citation>
    <scope>NUCLEOTIDE SEQUENCE [LARGE SCALE GENOMIC DNA]</scope>
    <source>
        <strain evidence="2 3">DSM 100212</strain>
    </source>
</reference>
<dbReference type="Gene3D" id="3.10.200.10">
    <property type="entry name" value="Alpha carbonic anhydrase"/>
    <property type="match status" value="1"/>
</dbReference>
<keyword evidence="3" id="KW-1185">Reference proteome</keyword>
<evidence type="ECO:0000256" key="1">
    <source>
        <dbReference type="SAM" id="SignalP"/>
    </source>
</evidence>
<dbReference type="EMBL" id="PVTQ01000012">
    <property type="protein sequence ID" value="PRY86415.1"/>
    <property type="molecule type" value="Genomic_DNA"/>
</dbReference>
<evidence type="ECO:0008006" key="4">
    <source>
        <dbReference type="Google" id="ProtNLM"/>
    </source>
</evidence>
<accession>A0A2T0WID3</accession>
<evidence type="ECO:0000313" key="2">
    <source>
        <dbReference type="EMBL" id="PRY86415.1"/>
    </source>
</evidence>
<dbReference type="SUPFAM" id="SSF51069">
    <property type="entry name" value="Carbonic anhydrase"/>
    <property type="match status" value="1"/>
</dbReference>
<feature type="chain" id="PRO_5015752770" description="Cadmium carbonic anhydrase-like repeat protein" evidence="1">
    <location>
        <begin position="23"/>
        <end position="287"/>
    </location>
</feature>
<dbReference type="Proteomes" id="UP000238392">
    <property type="component" value="Unassembled WGS sequence"/>
</dbReference>
<dbReference type="RefSeq" id="WP_245888570.1">
    <property type="nucleotide sequence ID" value="NZ_PVTQ01000012.1"/>
</dbReference>
<organism evidence="2 3">
    <name type="scientific">Donghicola tyrosinivorans</name>
    <dbReference type="NCBI Taxonomy" id="1652492"/>
    <lineage>
        <taxon>Bacteria</taxon>
        <taxon>Pseudomonadati</taxon>
        <taxon>Pseudomonadota</taxon>
        <taxon>Alphaproteobacteria</taxon>
        <taxon>Rhodobacterales</taxon>
        <taxon>Roseobacteraceae</taxon>
        <taxon>Donghicola</taxon>
    </lineage>
</organism>